<organism evidence="2">
    <name type="scientific">Oryza glumipatula</name>
    <dbReference type="NCBI Taxonomy" id="40148"/>
    <lineage>
        <taxon>Eukaryota</taxon>
        <taxon>Viridiplantae</taxon>
        <taxon>Streptophyta</taxon>
        <taxon>Embryophyta</taxon>
        <taxon>Tracheophyta</taxon>
        <taxon>Spermatophyta</taxon>
        <taxon>Magnoliopsida</taxon>
        <taxon>Liliopsida</taxon>
        <taxon>Poales</taxon>
        <taxon>Poaceae</taxon>
        <taxon>BOP clade</taxon>
        <taxon>Oryzoideae</taxon>
        <taxon>Oryzeae</taxon>
        <taxon>Oryzinae</taxon>
        <taxon>Oryza</taxon>
    </lineage>
</organism>
<accession>A0A0D9YP71</accession>
<dbReference type="HOGENOM" id="CLU_161668_1_0_1"/>
<sequence length="63" mass="6902">MEPSGKLSSSTVVLVLLLVVATEMMVVVQARLCKKPSSHFKRLCLQSQNCANKCMLECATMSK</sequence>
<protein>
    <submittedName>
        <fullName evidence="2">Uncharacterized protein</fullName>
    </submittedName>
</protein>
<dbReference type="AlphaFoldDB" id="A0A0D9YP71"/>
<dbReference type="Gene3D" id="3.30.30.10">
    <property type="entry name" value="Knottin, scorpion toxin-like"/>
    <property type="match status" value="1"/>
</dbReference>
<dbReference type="EnsemblPlants" id="OGLUM02G08530.1">
    <property type="protein sequence ID" value="OGLUM02G08530.1"/>
    <property type="gene ID" value="OGLUM02G08530"/>
</dbReference>
<dbReference type="Gramene" id="OGLUM02G08530.1">
    <property type="protein sequence ID" value="OGLUM02G08530.1"/>
    <property type="gene ID" value="OGLUM02G08530"/>
</dbReference>
<keyword evidence="3" id="KW-1185">Reference proteome</keyword>
<dbReference type="STRING" id="40148.A0A0D9YP71"/>
<reference evidence="2" key="2">
    <citation type="submission" date="2018-05" db="EMBL/GenBank/DDBJ databases">
        <title>OgluRS3 (Oryza glumaepatula Reference Sequence Version 3).</title>
        <authorList>
            <person name="Zhang J."/>
            <person name="Kudrna D."/>
            <person name="Lee S."/>
            <person name="Talag J."/>
            <person name="Welchert J."/>
            <person name="Wing R.A."/>
        </authorList>
    </citation>
    <scope>NUCLEOTIDE SEQUENCE [LARGE SCALE GENOMIC DNA]</scope>
</reference>
<dbReference type="Proteomes" id="UP000026961">
    <property type="component" value="Chromosome 2"/>
</dbReference>
<evidence type="ECO:0000256" key="1">
    <source>
        <dbReference type="SAM" id="SignalP"/>
    </source>
</evidence>
<feature type="signal peptide" evidence="1">
    <location>
        <begin position="1"/>
        <end position="30"/>
    </location>
</feature>
<name>A0A0D9YP71_9ORYZ</name>
<dbReference type="InterPro" id="IPR036574">
    <property type="entry name" value="Scorpion_toxin-like_sf"/>
</dbReference>
<evidence type="ECO:0000313" key="2">
    <source>
        <dbReference type="EnsemblPlants" id="OGLUM02G08530.1"/>
    </source>
</evidence>
<keyword evidence="1" id="KW-0732">Signal</keyword>
<reference evidence="2" key="1">
    <citation type="submission" date="2015-04" db="UniProtKB">
        <authorList>
            <consortium name="EnsemblPlants"/>
        </authorList>
    </citation>
    <scope>IDENTIFICATION</scope>
</reference>
<dbReference type="eggNOG" id="ENOG502T2KX">
    <property type="taxonomic scope" value="Eukaryota"/>
</dbReference>
<proteinExistence type="predicted"/>
<feature type="chain" id="PRO_5002351331" evidence="1">
    <location>
        <begin position="31"/>
        <end position="63"/>
    </location>
</feature>
<evidence type="ECO:0000313" key="3">
    <source>
        <dbReference type="Proteomes" id="UP000026961"/>
    </source>
</evidence>